<protein>
    <submittedName>
        <fullName evidence="2">Uncharacterized protein</fullName>
    </submittedName>
</protein>
<name>A0A3S5AKW9_9PLAT</name>
<evidence type="ECO:0000313" key="2">
    <source>
        <dbReference type="EMBL" id="VEL19137.1"/>
    </source>
</evidence>
<gene>
    <name evidence="2" type="ORF">PXEA_LOCUS12577</name>
</gene>
<proteinExistence type="predicted"/>
<dbReference type="Proteomes" id="UP000784294">
    <property type="component" value="Unassembled WGS sequence"/>
</dbReference>
<keyword evidence="3" id="KW-1185">Reference proteome</keyword>
<accession>A0A3S5AKW9</accession>
<sequence>MPSRTESGCAIASASCSDSCFVALLYATHVPKCGAVMKQWTLLPPWPHLMDSSTGACPQSSKLFSTLPARLYGVMWPFNGCTPRQRKHVLPSLLLVVRGRPHFSLVGLDRSQSGSTKRGDDEFAVGGT</sequence>
<dbReference type="EMBL" id="CAAALY010040267">
    <property type="protein sequence ID" value="VEL19137.1"/>
    <property type="molecule type" value="Genomic_DNA"/>
</dbReference>
<reference evidence="2" key="1">
    <citation type="submission" date="2018-11" db="EMBL/GenBank/DDBJ databases">
        <authorList>
            <consortium name="Pathogen Informatics"/>
        </authorList>
    </citation>
    <scope>NUCLEOTIDE SEQUENCE</scope>
</reference>
<organism evidence="2 3">
    <name type="scientific">Protopolystoma xenopodis</name>
    <dbReference type="NCBI Taxonomy" id="117903"/>
    <lineage>
        <taxon>Eukaryota</taxon>
        <taxon>Metazoa</taxon>
        <taxon>Spiralia</taxon>
        <taxon>Lophotrochozoa</taxon>
        <taxon>Platyhelminthes</taxon>
        <taxon>Monogenea</taxon>
        <taxon>Polyopisthocotylea</taxon>
        <taxon>Polystomatidea</taxon>
        <taxon>Polystomatidae</taxon>
        <taxon>Protopolystoma</taxon>
    </lineage>
</organism>
<dbReference type="AlphaFoldDB" id="A0A3S5AKW9"/>
<evidence type="ECO:0000313" key="3">
    <source>
        <dbReference type="Proteomes" id="UP000784294"/>
    </source>
</evidence>
<evidence type="ECO:0000256" key="1">
    <source>
        <dbReference type="SAM" id="MobiDB-lite"/>
    </source>
</evidence>
<comment type="caution">
    <text evidence="2">The sequence shown here is derived from an EMBL/GenBank/DDBJ whole genome shotgun (WGS) entry which is preliminary data.</text>
</comment>
<feature type="region of interest" description="Disordered" evidence="1">
    <location>
        <begin position="108"/>
        <end position="128"/>
    </location>
</feature>